<reference evidence="3 4" key="1">
    <citation type="journal article" date="2013" name="Genome Announc.">
        <title>Genome Sequence of Staphylococcus massiliensis Strain S46, Isolated from the Surface of Healthy Human Skin.</title>
        <authorList>
            <person name="Srivastav R."/>
            <person name="Singh A."/>
            <person name="Jangir P.K."/>
            <person name="Kumari C."/>
            <person name="Muduli S."/>
            <person name="Sharma R."/>
        </authorList>
    </citation>
    <scope>NUCLEOTIDE SEQUENCE [LARGE SCALE GENOMIC DNA]</scope>
    <source>
        <strain evidence="3 4">S46</strain>
    </source>
</reference>
<evidence type="ECO:0000313" key="3">
    <source>
        <dbReference type="EMBL" id="EKU47724.1"/>
    </source>
</evidence>
<comment type="caution">
    <text evidence="3">The sequence shown here is derived from an EMBL/GenBank/DDBJ whole genome shotgun (WGS) entry which is preliminary data.</text>
</comment>
<feature type="domain" description="Resolvase/invertase-type recombinase catalytic" evidence="2">
    <location>
        <begin position="69"/>
        <end position="200"/>
    </location>
</feature>
<keyword evidence="1" id="KW-0472">Membrane</keyword>
<dbReference type="eggNOG" id="COG1961">
    <property type="taxonomic scope" value="Bacteria"/>
</dbReference>
<dbReference type="GO" id="GO:0003677">
    <property type="term" value="F:DNA binding"/>
    <property type="evidence" value="ECO:0007669"/>
    <property type="project" value="InterPro"/>
</dbReference>
<dbReference type="InterPro" id="IPR006119">
    <property type="entry name" value="Resolv_N"/>
</dbReference>
<gene>
    <name evidence="3" type="ORF">C273_06767</name>
</gene>
<keyword evidence="4" id="KW-1185">Reference proteome</keyword>
<dbReference type="GO" id="GO:0000150">
    <property type="term" value="F:DNA strand exchange activity"/>
    <property type="evidence" value="ECO:0007669"/>
    <property type="project" value="InterPro"/>
</dbReference>
<dbReference type="Gene3D" id="1.10.10.60">
    <property type="entry name" value="Homeodomain-like"/>
    <property type="match status" value="1"/>
</dbReference>
<proteinExistence type="predicted"/>
<evidence type="ECO:0000259" key="2">
    <source>
        <dbReference type="SMART" id="SM00857"/>
    </source>
</evidence>
<protein>
    <submittedName>
        <fullName evidence="3">Resolvase, putative</fullName>
    </submittedName>
</protein>
<dbReference type="SUPFAM" id="SSF53041">
    <property type="entry name" value="Resolvase-like"/>
    <property type="match status" value="1"/>
</dbReference>
<dbReference type="Gene3D" id="3.40.50.1390">
    <property type="entry name" value="Resolvase, N-terminal catalytic domain"/>
    <property type="match status" value="1"/>
</dbReference>
<dbReference type="InterPro" id="IPR006120">
    <property type="entry name" value="Resolvase_HTH_dom"/>
</dbReference>
<dbReference type="InterPro" id="IPR036162">
    <property type="entry name" value="Resolvase-like_N_sf"/>
</dbReference>
<dbReference type="AlphaFoldDB" id="K9AKA5"/>
<keyword evidence="1" id="KW-1133">Transmembrane helix</keyword>
<dbReference type="SMART" id="SM00857">
    <property type="entry name" value="Resolvase"/>
    <property type="match status" value="1"/>
</dbReference>
<feature type="transmembrane region" description="Helical" evidence="1">
    <location>
        <begin position="30"/>
        <end position="53"/>
    </location>
</feature>
<name>K9AKA5_9STAP</name>
<dbReference type="STRING" id="1229783.C273_06767"/>
<organism evidence="3 4">
    <name type="scientific">Staphylococcus massiliensis S46</name>
    <dbReference type="NCBI Taxonomy" id="1229783"/>
    <lineage>
        <taxon>Bacteria</taxon>
        <taxon>Bacillati</taxon>
        <taxon>Bacillota</taxon>
        <taxon>Bacilli</taxon>
        <taxon>Bacillales</taxon>
        <taxon>Staphylococcaceae</taxon>
        <taxon>Staphylococcus</taxon>
    </lineage>
</organism>
<dbReference type="PATRIC" id="fig|1229783.3.peg.1366"/>
<dbReference type="OrthoDB" id="9797501at2"/>
<dbReference type="Proteomes" id="UP000009885">
    <property type="component" value="Unassembled WGS sequence"/>
</dbReference>
<evidence type="ECO:0000256" key="1">
    <source>
        <dbReference type="SAM" id="Phobius"/>
    </source>
</evidence>
<accession>K9AKA5</accession>
<dbReference type="Pfam" id="PF02796">
    <property type="entry name" value="HTH_7"/>
    <property type="match status" value="1"/>
</dbReference>
<evidence type="ECO:0000313" key="4">
    <source>
        <dbReference type="Proteomes" id="UP000009885"/>
    </source>
</evidence>
<sequence length="245" mass="28228">MEKAIASGIKARATTIPDRILATGLLNHSLFIVSIILTLLILRFDALIITVIVSKLYPFLKLIEVNEMNYGYIRAINVYDDVNVQKRKLPRDCHIFEELHTKSKKRYQLDQLLDQIRDNDCLYVTDLCILADSTRQLEEIIQHCSTNAITIHILNRDMVINSNNKIPFENTLKEITRFQSDIVSFRTKQGISNASSNGAKVGRPKRNDKNLEDAIAMYMSKKYTLDQIKEKTNISRATLYRHLDQ</sequence>
<dbReference type="Pfam" id="PF00239">
    <property type="entry name" value="Resolvase"/>
    <property type="match status" value="1"/>
</dbReference>
<keyword evidence="1" id="KW-0812">Transmembrane</keyword>
<dbReference type="EMBL" id="AMSQ01000009">
    <property type="protein sequence ID" value="EKU47724.1"/>
    <property type="molecule type" value="Genomic_DNA"/>
</dbReference>